<keyword evidence="2" id="KW-1185">Reference proteome</keyword>
<name>A0ABR7EE24_9FIRM</name>
<comment type="caution">
    <text evidence="1">The sequence shown here is derived from an EMBL/GenBank/DDBJ whole genome shotgun (WGS) entry which is preliminary data.</text>
</comment>
<evidence type="ECO:0000313" key="2">
    <source>
        <dbReference type="Proteomes" id="UP000606889"/>
    </source>
</evidence>
<evidence type="ECO:0000313" key="1">
    <source>
        <dbReference type="EMBL" id="MBC5648022.1"/>
    </source>
</evidence>
<dbReference type="Proteomes" id="UP000606889">
    <property type="component" value="Unassembled WGS sequence"/>
</dbReference>
<accession>A0ABR7EE24</accession>
<dbReference type="RefSeq" id="WP_186857543.1">
    <property type="nucleotide sequence ID" value="NZ_JACOON010000003.1"/>
</dbReference>
<dbReference type="EMBL" id="JACOON010000003">
    <property type="protein sequence ID" value="MBC5648022.1"/>
    <property type="molecule type" value="Genomic_DNA"/>
</dbReference>
<sequence>MANSVLPVFWKIPAYKEEKFLTLAPGTCFWPVQYLSKEDFTGNFPIDIFCGLRFRFKTNDRMRRSKER</sequence>
<reference evidence="1 2" key="1">
    <citation type="submission" date="2020-08" db="EMBL/GenBank/DDBJ databases">
        <title>Genome public.</title>
        <authorList>
            <person name="Liu C."/>
            <person name="Sun Q."/>
        </authorList>
    </citation>
    <scope>NUCLEOTIDE SEQUENCE [LARGE SCALE GENOMIC DNA]</scope>
    <source>
        <strain evidence="1 2">NSJ-35</strain>
    </source>
</reference>
<gene>
    <name evidence="1" type="ORF">H8S18_06705</name>
</gene>
<protein>
    <submittedName>
        <fullName evidence="1">Uncharacterized protein</fullName>
    </submittedName>
</protein>
<organism evidence="1 2">
    <name type="scientific">Christensenella tenuis</name>
    <dbReference type="NCBI Taxonomy" id="2763033"/>
    <lineage>
        <taxon>Bacteria</taxon>
        <taxon>Bacillati</taxon>
        <taxon>Bacillota</taxon>
        <taxon>Clostridia</taxon>
        <taxon>Christensenellales</taxon>
        <taxon>Christensenellaceae</taxon>
        <taxon>Christensenella</taxon>
    </lineage>
</organism>
<proteinExistence type="predicted"/>